<dbReference type="OrthoDB" id="9970124at2759"/>
<accession>A0A6A6V803</accession>
<reference evidence="2" key="1">
    <citation type="journal article" date="2020" name="Stud. Mycol.">
        <title>101 Dothideomycetes genomes: a test case for predicting lifestyles and emergence of pathogens.</title>
        <authorList>
            <person name="Haridas S."/>
            <person name="Albert R."/>
            <person name="Binder M."/>
            <person name="Bloem J."/>
            <person name="Labutti K."/>
            <person name="Salamov A."/>
            <person name="Andreopoulos B."/>
            <person name="Baker S."/>
            <person name="Barry K."/>
            <person name="Bills G."/>
            <person name="Bluhm B."/>
            <person name="Cannon C."/>
            <person name="Castanera R."/>
            <person name="Culley D."/>
            <person name="Daum C."/>
            <person name="Ezra D."/>
            <person name="Gonzalez J."/>
            <person name="Henrissat B."/>
            <person name="Kuo A."/>
            <person name="Liang C."/>
            <person name="Lipzen A."/>
            <person name="Lutzoni F."/>
            <person name="Magnuson J."/>
            <person name="Mondo S."/>
            <person name="Nolan M."/>
            <person name="Ohm R."/>
            <person name="Pangilinan J."/>
            <person name="Park H.-J."/>
            <person name="Ramirez L."/>
            <person name="Alfaro M."/>
            <person name="Sun H."/>
            <person name="Tritt A."/>
            <person name="Yoshinaga Y."/>
            <person name="Zwiers L.-H."/>
            <person name="Turgeon B."/>
            <person name="Goodwin S."/>
            <person name="Spatafora J."/>
            <person name="Crous P."/>
            <person name="Grigoriev I."/>
        </authorList>
    </citation>
    <scope>NUCLEOTIDE SEQUENCE</scope>
    <source>
        <strain evidence="2">CBS 119925</strain>
    </source>
</reference>
<feature type="region of interest" description="Disordered" evidence="1">
    <location>
        <begin position="129"/>
        <end position="166"/>
    </location>
</feature>
<dbReference type="AlphaFoldDB" id="A0A6A6V803"/>
<sequence>MVCGTLPPTPKRVGVKRGESNAYIVRVAAPFQWAAIFHKTDINFSKGHHGLEWYDPTEKSVAHKLPCKVRCAYCHSPIMDEGRNMILLFPSLIHLNDNDEAKALFKPRCHMFYGQRVMDIPDGLPKWSGLSEESDLIEDSPPDMVRERERKREAERKERFEKGENE</sequence>
<organism evidence="2 3">
    <name type="scientific">Sporormia fimetaria CBS 119925</name>
    <dbReference type="NCBI Taxonomy" id="1340428"/>
    <lineage>
        <taxon>Eukaryota</taxon>
        <taxon>Fungi</taxon>
        <taxon>Dikarya</taxon>
        <taxon>Ascomycota</taxon>
        <taxon>Pezizomycotina</taxon>
        <taxon>Dothideomycetes</taxon>
        <taxon>Pleosporomycetidae</taxon>
        <taxon>Pleosporales</taxon>
        <taxon>Sporormiaceae</taxon>
        <taxon>Sporormia</taxon>
    </lineage>
</organism>
<evidence type="ECO:0000313" key="2">
    <source>
        <dbReference type="EMBL" id="KAF2746016.1"/>
    </source>
</evidence>
<feature type="compositionally biased region" description="Acidic residues" evidence="1">
    <location>
        <begin position="132"/>
        <end position="141"/>
    </location>
</feature>
<protein>
    <recommendedName>
        <fullName evidence="4">CENP-V/GFA domain-containing protein</fullName>
    </recommendedName>
</protein>
<evidence type="ECO:0000313" key="3">
    <source>
        <dbReference type="Proteomes" id="UP000799440"/>
    </source>
</evidence>
<evidence type="ECO:0000256" key="1">
    <source>
        <dbReference type="SAM" id="MobiDB-lite"/>
    </source>
</evidence>
<dbReference type="SUPFAM" id="SSF51316">
    <property type="entry name" value="Mss4-like"/>
    <property type="match status" value="1"/>
</dbReference>
<dbReference type="PANTHER" id="PTHR33337">
    <property type="entry name" value="GFA DOMAIN-CONTAINING PROTEIN"/>
    <property type="match status" value="1"/>
</dbReference>
<dbReference type="EMBL" id="MU006579">
    <property type="protein sequence ID" value="KAF2746016.1"/>
    <property type="molecule type" value="Genomic_DNA"/>
</dbReference>
<keyword evidence="3" id="KW-1185">Reference proteome</keyword>
<dbReference type="PANTHER" id="PTHR33337:SF40">
    <property type="entry name" value="CENP-V_GFA DOMAIN-CONTAINING PROTEIN-RELATED"/>
    <property type="match status" value="1"/>
</dbReference>
<gene>
    <name evidence="2" type="ORF">M011DRAFT_468894</name>
</gene>
<name>A0A6A6V803_9PLEO</name>
<proteinExistence type="predicted"/>
<feature type="compositionally biased region" description="Basic and acidic residues" evidence="1">
    <location>
        <begin position="144"/>
        <end position="166"/>
    </location>
</feature>
<dbReference type="InterPro" id="IPR011057">
    <property type="entry name" value="Mss4-like_sf"/>
</dbReference>
<dbReference type="Proteomes" id="UP000799440">
    <property type="component" value="Unassembled WGS sequence"/>
</dbReference>
<evidence type="ECO:0008006" key="4">
    <source>
        <dbReference type="Google" id="ProtNLM"/>
    </source>
</evidence>